<keyword evidence="9 15" id="KW-0482">Metalloprotease</keyword>
<feature type="binding site" evidence="15">
    <location>
        <position position="195"/>
    </location>
    <ligand>
        <name>Zn(2+)</name>
        <dbReference type="ChEBI" id="CHEBI:29105"/>
        <note>catalytic</note>
    </ligand>
</feature>
<evidence type="ECO:0000256" key="3">
    <source>
        <dbReference type="ARBA" id="ARBA00022536"/>
    </source>
</evidence>
<dbReference type="GO" id="GO:0006508">
    <property type="term" value="P:proteolysis"/>
    <property type="evidence" value="ECO:0007669"/>
    <property type="project" value="UniProtKB-KW"/>
</dbReference>
<dbReference type="SMART" id="SM00042">
    <property type="entry name" value="CUB"/>
    <property type="match status" value="1"/>
</dbReference>
<feature type="chain" id="PRO_5005130695" description="Zinc metalloproteinase" evidence="13 16">
    <location>
        <begin position="20"/>
        <end position="439"/>
    </location>
</feature>
<dbReference type="GO" id="GO:0008270">
    <property type="term" value="F:zinc ion binding"/>
    <property type="evidence" value="ECO:0007669"/>
    <property type="project" value="UniProtKB-UniRule"/>
</dbReference>
<dbReference type="Gene3D" id="3.40.390.10">
    <property type="entry name" value="Collagenase (Catalytic Domain)"/>
    <property type="match status" value="1"/>
</dbReference>
<keyword evidence="2 13" id="KW-0964">Secreted</keyword>
<dbReference type="InterPro" id="IPR034035">
    <property type="entry name" value="Astacin-like_dom"/>
</dbReference>
<keyword evidence="7 15" id="KW-0378">Hydrolase</keyword>
<dbReference type="PRINTS" id="PR00480">
    <property type="entry name" value="ASTACIN"/>
</dbReference>
<keyword evidence="6 13" id="KW-0732">Signal</keyword>
<comment type="cofactor">
    <cofactor evidence="15 16">
        <name>Zn(2+)</name>
        <dbReference type="ChEBI" id="CHEBI:29105"/>
    </cofactor>
    <text evidence="15 16">Binds 1 zinc ion per subunit.</text>
</comment>
<evidence type="ECO:0000256" key="14">
    <source>
        <dbReference type="PROSITE-ProRule" id="PRU00059"/>
    </source>
</evidence>
<evidence type="ECO:0000256" key="7">
    <source>
        <dbReference type="ARBA" id="ARBA00022801"/>
    </source>
</evidence>
<protein>
    <recommendedName>
        <fullName evidence="13">Zinc metalloproteinase</fullName>
    </recommendedName>
</protein>
<organism evidence="20">
    <name type="scientific">Caenorhabditis brenneri</name>
    <name type="common">Nematode worm</name>
    <dbReference type="NCBI Taxonomy" id="135651"/>
    <lineage>
        <taxon>Eukaryota</taxon>
        <taxon>Metazoa</taxon>
        <taxon>Ecdysozoa</taxon>
        <taxon>Nematoda</taxon>
        <taxon>Chromadorea</taxon>
        <taxon>Rhabditida</taxon>
        <taxon>Rhabditina</taxon>
        <taxon>Rhabditomorpha</taxon>
        <taxon>Rhabditoidea</taxon>
        <taxon>Rhabditidae</taxon>
        <taxon>Peloderinae</taxon>
        <taxon>Caenorhabditis</taxon>
    </lineage>
</organism>
<evidence type="ECO:0000259" key="17">
    <source>
        <dbReference type="PROSITE" id="PS01180"/>
    </source>
</evidence>
<dbReference type="InterPro" id="IPR001506">
    <property type="entry name" value="Peptidase_M12A"/>
</dbReference>
<evidence type="ECO:0000256" key="11">
    <source>
        <dbReference type="ARBA" id="ARBA00023157"/>
    </source>
</evidence>
<dbReference type="eggNOG" id="KOG3714">
    <property type="taxonomic scope" value="Eukaryota"/>
</dbReference>
<keyword evidence="3" id="KW-0245">EGF-like domain</keyword>
<dbReference type="SMART" id="SM00235">
    <property type="entry name" value="ZnMc"/>
    <property type="match status" value="1"/>
</dbReference>
<dbReference type="HOGENOM" id="CLU_017286_1_4_1"/>
<proteinExistence type="predicted"/>
<evidence type="ECO:0000256" key="10">
    <source>
        <dbReference type="ARBA" id="ARBA00023145"/>
    </source>
</evidence>
<keyword evidence="20" id="KW-1185">Reference proteome</keyword>
<evidence type="ECO:0000256" key="4">
    <source>
        <dbReference type="ARBA" id="ARBA00022670"/>
    </source>
</evidence>
<keyword evidence="5 15" id="KW-0479">Metal-binding</keyword>
<dbReference type="PROSITE" id="PS01180">
    <property type="entry name" value="CUB"/>
    <property type="match status" value="1"/>
</dbReference>
<dbReference type="Gene3D" id="2.60.120.290">
    <property type="entry name" value="Spermadhesin, CUB domain"/>
    <property type="match status" value="1"/>
</dbReference>
<dbReference type="EMBL" id="GL379788">
    <property type="protein sequence ID" value="EGT40770.1"/>
    <property type="molecule type" value="Genomic_DNA"/>
</dbReference>
<dbReference type="GO" id="GO:0018996">
    <property type="term" value="P:molting cycle, collagen and cuticulin-based cuticle"/>
    <property type="evidence" value="ECO:0007669"/>
    <property type="project" value="InterPro"/>
</dbReference>
<dbReference type="AlphaFoldDB" id="G0MB80"/>
<dbReference type="InterPro" id="IPR006026">
    <property type="entry name" value="Peptidase_Metallo"/>
</dbReference>
<feature type="binding site" evidence="15">
    <location>
        <position position="185"/>
    </location>
    <ligand>
        <name>Zn(2+)</name>
        <dbReference type="ChEBI" id="CHEBI:29105"/>
        <note>catalytic</note>
    </ligand>
</feature>
<keyword evidence="12" id="KW-0325">Glycoprotein</keyword>
<accession>G0MB80</accession>
<gene>
    <name evidence="19" type="ORF">CAEBREN_07523</name>
</gene>
<evidence type="ECO:0000256" key="12">
    <source>
        <dbReference type="ARBA" id="ARBA00023180"/>
    </source>
</evidence>
<evidence type="ECO:0000256" key="9">
    <source>
        <dbReference type="ARBA" id="ARBA00023049"/>
    </source>
</evidence>
<dbReference type="SUPFAM" id="SSF49854">
    <property type="entry name" value="Spermadhesin, CUB domain"/>
    <property type="match status" value="1"/>
</dbReference>
<keyword evidence="11" id="KW-1015">Disulfide bond</keyword>
<evidence type="ECO:0000256" key="15">
    <source>
        <dbReference type="PROSITE-ProRule" id="PRU01211"/>
    </source>
</evidence>
<keyword evidence="4 15" id="KW-0645">Protease</keyword>
<feature type="domain" description="Peptidase M12A" evidence="18">
    <location>
        <begin position="157"/>
        <end position="288"/>
    </location>
</feature>
<evidence type="ECO:0000256" key="6">
    <source>
        <dbReference type="ARBA" id="ARBA00022729"/>
    </source>
</evidence>
<evidence type="ECO:0000256" key="2">
    <source>
        <dbReference type="ARBA" id="ARBA00022525"/>
    </source>
</evidence>
<dbReference type="Proteomes" id="UP000008068">
    <property type="component" value="Unassembled WGS sequence"/>
</dbReference>
<dbReference type="PROSITE" id="PS51864">
    <property type="entry name" value="ASTACIN"/>
    <property type="match status" value="1"/>
</dbReference>
<evidence type="ECO:0000256" key="8">
    <source>
        <dbReference type="ARBA" id="ARBA00022833"/>
    </source>
</evidence>
<dbReference type="InterPro" id="IPR035914">
    <property type="entry name" value="Sperma_CUB_dom_sf"/>
</dbReference>
<evidence type="ECO:0000256" key="16">
    <source>
        <dbReference type="RuleBase" id="RU361183"/>
    </source>
</evidence>
<dbReference type="PIRSF" id="PIRSF036365">
    <property type="entry name" value="Astacin_nematoda"/>
    <property type="match status" value="1"/>
</dbReference>
<dbReference type="PANTHER" id="PTHR10127">
    <property type="entry name" value="DISCOIDIN, CUB, EGF, LAMININ , AND ZINC METALLOPROTEASE DOMAIN CONTAINING"/>
    <property type="match status" value="1"/>
</dbReference>
<dbReference type="SUPFAM" id="SSF55486">
    <property type="entry name" value="Metalloproteases ('zincins'), catalytic domain"/>
    <property type="match status" value="1"/>
</dbReference>
<dbReference type="STRING" id="135651.G0MB80"/>
<evidence type="ECO:0000259" key="18">
    <source>
        <dbReference type="PROSITE" id="PS51864"/>
    </source>
</evidence>
<dbReference type="InterPro" id="IPR017050">
    <property type="entry name" value="Metallopeptidase_nem"/>
</dbReference>
<dbReference type="PANTHER" id="PTHR10127:SF877">
    <property type="entry name" value="ZINC METALLOPROTEINASE NAS-34"/>
    <property type="match status" value="1"/>
</dbReference>
<dbReference type="InParanoid" id="G0MB80"/>
<name>G0MB80_CAEBE</name>
<keyword evidence="8 15" id="KW-0862">Zinc</keyword>
<dbReference type="GO" id="GO:0004222">
    <property type="term" value="F:metalloendopeptidase activity"/>
    <property type="evidence" value="ECO:0007669"/>
    <property type="project" value="UniProtKB-UniRule"/>
</dbReference>
<dbReference type="InterPro" id="IPR000859">
    <property type="entry name" value="CUB_dom"/>
</dbReference>
<evidence type="ECO:0000256" key="13">
    <source>
        <dbReference type="PIRNR" id="PIRNR036365"/>
    </source>
</evidence>
<dbReference type="Pfam" id="PF01400">
    <property type="entry name" value="Astacin"/>
    <property type="match status" value="1"/>
</dbReference>
<dbReference type="GO" id="GO:0005576">
    <property type="term" value="C:extracellular region"/>
    <property type="evidence" value="ECO:0007669"/>
    <property type="project" value="UniProtKB-SubCell"/>
</dbReference>
<reference evidence="20" key="1">
    <citation type="submission" date="2011-07" db="EMBL/GenBank/DDBJ databases">
        <authorList>
            <consortium name="Caenorhabditis brenneri Sequencing and Analysis Consortium"/>
            <person name="Wilson R.K."/>
        </authorList>
    </citation>
    <scope>NUCLEOTIDE SEQUENCE [LARGE SCALE GENOMIC DNA]</scope>
    <source>
        <strain evidence="20">PB2801</strain>
    </source>
</reference>
<feature type="binding site" evidence="15">
    <location>
        <position position="189"/>
    </location>
    <ligand>
        <name>Zn(2+)</name>
        <dbReference type="ChEBI" id="CHEBI:29105"/>
        <note>catalytic</note>
    </ligand>
</feature>
<evidence type="ECO:0000256" key="5">
    <source>
        <dbReference type="ARBA" id="ARBA00022723"/>
    </source>
</evidence>
<sequence length="439" mass="49226">MNFLCLIFAVLCLIQLNDARSFLASYENQKEAFTESKSTQYLKDKRLDKSTNVKNINNESLEIDLQNESMIKPNFFEGDIVLTDEQWALIRQEIRKQSSSLGNESFSTLPEERTLISNLAQRWTLPIRFFINSDVNATAVLAGIAKWEKETCIPCSSYVGKVGTSFQEISIVNQYYCLALGGVCHEIGHALGFFHEHNRYDRDEYIRLQTQNIKPSSESQFKKEPASLMNDYGLGYDYGSIMHYSADQGSANNKPTLITRDPNYQTTVGQRVDLSFADVKKVNLAYCNSKCSNTLACRNGGYVDPNNCQQCKCPLGLGGSFCETVALSSSGCGKGDLTATNSVQSISATGPKTCNYLITAPPGRRVFFRLTEAREFEVLPNSCPYAFVSVNYSKAFTKNGIHACRTTDFRISTSEHEQIIVIYHGFDNSSRFTMNYRIA</sequence>
<feature type="domain" description="CUB" evidence="17">
    <location>
        <begin position="322"/>
        <end position="439"/>
    </location>
</feature>
<dbReference type="CDD" id="cd04280">
    <property type="entry name" value="ZnMc_astacin_like"/>
    <property type="match status" value="1"/>
</dbReference>
<evidence type="ECO:0000313" key="19">
    <source>
        <dbReference type="EMBL" id="EGT40770.1"/>
    </source>
</evidence>
<comment type="subcellular location">
    <subcellularLocation>
        <location evidence="1 13">Secreted</location>
    </subcellularLocation>
</comment>
<dbReference type="InterPro" id="IPR000742">
    <property type="entry name" value="EGF"/>
</dbReference>
<keyword evidence="10" id="KW-0865">Zymogen</keyword>
<dbReference type="InterPro" id="IPR024079">
    <property type="entry name" value="MetalloPept_cat_dom_sf"/>
</dbReference>
<dbReference type="PROSITE" id="PS00022">
    <property type="entry name" value="EGF_1"/>
    <property type="match status" value="1"/>
</dbReference>
<feature type="signal peptide" evidence="13 16">
    <location>
        <begin position="1"/>
        <end position="19"/>
    </location>
</feature>
<evidence type="ECO:0000313" key="20">
    <source>
        <dbReference type="Proteomes" id="UP000008068"/>
    </source>
</evidence>
<feature type="active site" evidence="15">
    <location>
        <position position="186"/>
    </location>
</feature>
<comment type="caution">
    <text evidence="14">Lacks conserved residue(s) required for the propagation of feature annotation.</text>
</comment>
<dbReference type="OrthoDB" id="5913174at2759"/>
<evidence type="ECO:0000256" key="1">
    <source>
        <dbReference type="ARBA" id="ARBA00004613"/>
    </source>
</evidence>